<feature type="domain" description="Core-binding (CB)" evidence="8">
    <location>
        <begin position="1"/>
        <end position="80"/>
    </location>
</feature>
<evidence type="ECO:0000256" key="3">
    <source>
        <dbReference type="ARBA" id="ARBA00022908"/>
    </source>
</evidence>
<dbReference type="InterPro" id="IPR013762">
    <property type="entry name" value="Integrase-like_cat_sf"/>
</dbReference>
<accession>A0A173R0D8</accession>
<comment type="similarity">
    <text evidence="2">Belongs to the 'phage' integrase family.</text>
</comment>
<protein>
    <submittedName>
        <fullName evidence="9">Tyrosine recombinase XerD</fullName>
    </submittedName>
</protein>
<dbReference type="Gene3D" id="1.10.150.130">
    <property type="match status" value="1"/>
</dbReference>
<dbReference type="GO" id="GO:0015074">
    <property type="term" value="P:DNA integration"/>
    <property type="evidence" value="ECO:0007669"/>
    <property type="project" value="UniProtKB-KW"/>
</dbReference>
<evidence type="ECO:0000256" key="6">
    <source>
        <dbReference type="PROSITE-ProRule" id="PRU01248"/>
    </source>
</evidence>
<evidence type="ECO:0000313" key="10">
    <source>
        <dbReference type="Proteomes" id="UP000095495"/>
    </source>
</evidence>
<keyword evidence="3" id="KW-0229">DNA integration</keyword>
<gene>
    <name evidence="9" type="primary">xerD_1</name>
    <name evidence="9" type="ORF">ERS852420_00183</name>
</gene>
<dbReference type="Proteomes" id="UP000095495">
    <property type="component" value="Unassembled WGS sequence"/>
</dbReference>
<dbReference type="EMBL" id="CYXV01000001">
    <property type="protein sequence ID" value="CUM71277.1"/>
    <property type="molecule type" value="Genomic_DNA"/>
</dbReference>
<sequence length="172" mass="20859">MRIQDKLVPYLEYCEYRKELDKKTLKAYRIDLRQYFAFICCDEPDREKIEEYITELHKKYKQKTVKRKIASLKAFYNYLEEEEIISRNPFRKIKVKFKETLTLPRVIPREEIEMLLNYMYDCLKENGLTVYKYKLRDIAVVEVLFATGAREYEISNIREDSVNLNSGQIRII</sequence>
<dbReference type="SUPFAM" id="SSF56349">
    <property type="entry name" value="DNA breaking-rejoining enzymes"/>
    <property type="match status" value="1"/>
</dbReference>
<dbReference type="InterPro" id="IPR050090">
    <property type="entry name" value="Tyrosine_recombinase_XerCD"/>
</dbReference>
<organism evidence="9 10">
    <name type="scientific">Roseburia faecis</name>
    <dbReference type="NCBI Taxonomy" id="301302"/>
    <lineage>
        <taxon>Bacteria</taxon>
        <taxon>Bacillati</taxon>
        <taxon>Bacillota</taxon>
        <taxon>Clostridia</taxon>
        <taxon>Lachnospirales</taxon>
        <taxon>Lachnospiraceae</taxon>
        <taxon>Roseburia</taxon>
    </lineage>
</organism>
<dbReference type="AlphaFoldDB" id="A0A173R0D8"/>
<dbReference type="InterPro" id="IPR011010">
    <property type="entry name" value="DNA_brk_join_enz"/>
</dbReference>
<comment type="function">
    <text evidence="1">Site-specific tyrosine recombinase, which acts by catalyzing the cutting and rejoining of the recombining DNA molecules.</text>
</comment>
<keyword evidence="4 6" id="KW-0238">DNA-binding</keyword>
<dbReference type="RefSeq" id="WP_055260749.1">
    <property type="nucleotide sequence ID" value="NZ_CYXV01000001.1"/>
</dbReference>
<evidence type="ECO:0000256" key="5">
    <source>
        <dbReference type="ARBA" id="ARBA00023172"/>
    </source>
</evidence>
<dbReference type="PANTHER" id="PTHR30349:SF41">
    <property type="entry name" value="INTEGRASE_RECOMBINASE PROTEIN MJ0367-RELATED"/>
    <property type="match status" value="1"/>
</dbReference>
<dbReference type="PROSITE" id="PS51900">
    <property type="entry name" value="CB"/>
    <property type="match status" value="1"/>
</dbReference>
<dbReference type="InterPro" id="IPR010998">
    <property type="entry name" value="Integrase_recombinase_N"/>
</dbReference>
<evidence type="ECO:0000256" key="2">
    <source>
        <dbReference type="ARBA" id="ARBA00008857"/>
    </source>
</evidence>
<name>A0A173R0D8_9FIRM</name>
<dbReference type="InterPro" id="IPR044068">
    <property type="entry name" value="CB"/>
</dbReference>
<evidence type="ECO:0000256" key="1">
    <source>
        <dbReference type="ARBA" id="ARBA00003283"/>
    </source>
</evidence>
<dbReference type="InterPro" id="IPR004107">
    <property type="entry name" value="Integrase_SAM-like_N"/>
</dbReference>
<dbReference type="Pfam" id="PF02899">
    <property type="entry name" value="Phage_int_SAM_1"/>
    <property type="match status" value="1"/>
</dbReference>
<evidence type="ECO:0000256" key="4">
    <source>
        <dbReference type="ARBA" id="ARBA00023125"/>
    </source>
</evidence>
<proteinExistence type="inferred from homology"/>
<dbReference type="InterPro" id="IPR002104">
    <property type="entry name" value="Integrase_catalytic"/>
</dbReference>
<dbReference type="PANTHER" id="PTHR30349">
    <property type="entry name" value="PHAGE INTEGRASE-RELATED"/>
    <property type="match status" value="1"/>
</dbReference>
<feature type="domain" description="Tyr recombinase" evidence="7">
    <location>
        <begin position="102"/>
        <end position="172"/>
    </location>
</feature>
<dbReference type="PROSITE" id="PS51898">
    <property type="entry name" value="TYR_RECOMBINASE"/>
    <property type="match status" value="1"/>
</dbReference>
<evidence type="ECO:0000259" key="8">
    <source>
        <dbReference type="PROSITE" id="PS51900"/>
    </source>
</evidence>
<reference evidence="9 10" key="1">
    <citation type="submission" date="2015-09" db="EMBL/GenBank/DDBJ databases">
        <authorList>
            <consortium name="Pathogen Informatics"/>
        </authorList>
    </citation>
    <scope>NUCLEOTIDE SEQUENCE [LARGE SCALE GENOMIC DNA]</scope>
    <source>
        <strain evidence="9 10">2789STDY5608863</strain>
    </source>
</reference>
<keyword evidence="5" id="KW-0233">DNA recombination</keyword>
<evidence type="ECO:0000313" key="9">
    <source>
        <dbReference type="EMBL" id="CUM71277.1"/>
    </source>
</evidence>
<dbReference type="GO" id="GO:0003677">
    <property type="term" value="F:DNA binding"/>
    <property type="evidence" value="ECO:0007669"/>
    <property type="project" value="UniProtKB-UniRule"/>
</dbReference>
<dbReference type="Gene3D" id="1.10.443.10">
    <property type="entry name" value="Intergrase catalytic core"/>
    <property type="match status" value="1"/>
</dbReference>
<dbReference type="GO" id="GO:0006310">
    <property type="term" value="P:DNA recombination"/>
    <property type="evidence" value="ECO:0007669"/>
    <property type="project" value="UniProtKB-KW"/>
</dbReference>
<evidence type="ECO:0000259" key="7">
    <source>
        <dbReference type="PROSITE" id="PS51898"/>
    </source>
</evidence>